<keyword evidence="6" id="KW-0445">Lipid transport</keyword>
<dbReference type="InterPro" id="IPR014756">
    <property type="entry name" value="Ig_E-set"/>
</dbReference>
<dbReference type="Pfam" id="PF02221">
    <property type="entry name" value="E1_DerP2_DerF2"/>
    <property type="match status" value="1"/>
</dbReference>
<evidence type="ECO:0000256" key="3">
    <source>
        <dbReference type="ARBA" id="ARBA00011245"/>
    </source>
</evidence>
<dbReference type="EMBL" id="JAMYWD010000002">
    <property type="protein sequence ID" value="KAJ4979944.1"/>
    <property type="molecule type" value="Genomic_DNA"/>
</dbReference>
<dbReference type="InterPro" id="IPR039670">
    <property type="entry name" value="NPC2-like"/>
</dbReference>
<reference evidence="9" key="1">
    <citation type="journal article" date="2023" name="Plant J.">
        <title>The genome of the king protea, Protea cynaroides.</title>
        <authorList>
            <person name="Chang J."/>
            <person name="Duong T.A."/>
            <person name="Schoeman C."/>
            <person name="Ma X."/>
            <person name="Roodt D."/>
            <person name="Barker N."/>
            <person name="Li Z."/>
            <person name="Van de Peer Y."/>
            <person name="Mizrachi E."/>
        </authorList>
    </citation>
    <scope>NUCLEOTIDE SEQUENCE</scope>
    <source>
        <tissue evidence="9">Young leaves</tissue>
    </source>
</reference>
<evidence type="ECO:0000256" key="4">
    <source>
        <dbReference type="ARBA" id="ARBA00022448"/>
    </source>
</evidence>
<feature type="chain" id="PRO_5040226618" description="MD-2-related lipid-recognition domain-containing protein" evidence="7">
    <location>
        <begin position="26"/>
        <end position="154"/>
    </location>
</feature>
<dbReference type="GO" id="GO:0032934">
    <property type="term" value="F:sterol binding"/>
    <property type="evidence" value="ECO:0007669"/>
    <property type="project" value="InterPro"/>
</dbReference>
<evidence type="ECO:0000256" key="7">
    <source>
        <dbReference type="SAM" id="SignalP"/>
    </source>
</evidence>
<dbReference type="GO" id="GO:0032366">
    <property type="term" value="P:intracellular sterol transport"/>
    <property type="evidence" value="ECO:0007669"/>
    <property type="project" value="InterPro"/>
</dbReference>
<dbReference type="CDD" id="cd00917">
    <property type="entry name" value="PG-PI_TP"/>
    <property type="match status" value="1"/>
</dbReference>
<dbReference type="SUPFAM" id="SSF81296">
    <property type="entry name" value="E set domains"/>
    <property type="match status" value="1"/>
</dbReference>
<dbReference type="AlphaFoldDB" id="A0A9Q0L0X6"/>
<comment type="caution">
    <text evidence="9">The sequence shown here is derived from an EMBL/GenBank/DDBJ whole genome shotgun (WGS) entry which is preliminary data.</text>
</comment>
<dbReference type="SMART" id="SM00737">
    <property type="entry name" value="ML"/>
    <property type="match status" value="1"/>
</dbReference>
<comment type="subunit">
    <text evidence="3">Monomer.</text>
</comment>
<evidence type="ECO:0000256" key="6">
    <source>
        <dbReference type="ARBA" id="ARBA00023055"/>
    </source>
</evidence>
<gene>
    <name evidence="9" type="ORF">NE237_010724</name>
</gene>
<evidence type="ECO:0000256" key="1">
    <source>
        <dbReference type="ARBA" id="ARBA00002053"/>
    </source>
</evidence>
<dbReference type="Gene3D" id="2.60.40.770">
    <property type="match status" value="1"/>
</dbReference>
<dbReference type="PANTHER" id="PTHR11306:SF0">
    <property type="entry name" value="PHOSPHATIDYLGLYCEROL_PHOSPHATIDYLINOSITOL TRANSFER PROTEIN"/>
    <property type="match status" value="1"/>
</dbReference>
<keyword evidence="5 7" id="KW-0732">Signal</keyword>
<evidence type="ECO:0000313" key="10">
    <source>
        <dbReference type="Proteomes" id="UP001141806"/>
    </source>
</evidence>
<evidence type="ECO:0000256" key="5">
    <source>
        <dbReference type="ARBA" id="ARBA00022729"/>
    </source>
</evidence>
<evidence type="ECO:0000256" key="2">
    <source>
        <dbReference type="ARBA" id="ARBA00006370"/>
    </source>
</evidence>
<protein>
    <recommendedName>
        <fullName evidence="8">MD-2-related lipid-recognition domain-containing protein</fullName>
    </recommendedName>
</protein>
<dbReference type="InterPro" id="IPR033917">
    <property type="entry name" value="ML_PG-PI_TP"/>
</dbReference>
<dbReference type="FunFam" id="2.60.40.770:FF:000002">
    <property type="entry name" value="putative phosphatidylglycerol/phosphatidylinositol transfer protein DDB_G0282179"/>
    <property type="match status" value="1"/>
</dbReference>
<keyword evidence="10" id="KW-1185">Reference proteome</keyword>
<feature type="signal peptide" evidence="7">
    <location>
        <begin position="1"/>
        <end position="25"/>
    </location>
</feature>
<name>A0A9Q0L0X6_9MAGN</name>
<accession>A0A9Q0L0X6</accession>
<keyword evidence="4" id="KW-0813">Transport</keyword>
<dbReference type="Proteomes" id="UP001141806">
    <property type="component" value="Unassembled WGS sequence"/>
</dbReference>
<organism evidence="9 10">
    <name type="scientific">Protea cynaroides</name>
    <dbReference type="NCBI Taxonomy" id="273540"/>
    <lineage>
        <taxon>Eukaryota</taxon>
        <taxon>Viridiplantae</taxon>
        <taxon>Streptophyta</taxon>
        <taxon>Embryophyta</taxon>
        <taxon>Tracheophyta</taxon>
        <taxon>Spermatophyta</taxon>
        <taxon>Magnoliopsida</taxon>
        <taxon>Proteales</taxon>
        <taxon>Proteaceae</taxon>
        <taxon>Protea</taxon>
    </lineage>
</organism>
<sequence>MEVVHFKFVVLLLFVSSLLISLIQAREVHYCDRKGNYAVKVSEVEISPDPVVRGQPASFSIMGSTGEAISGGKVVIDVSYFGVHIHTETHDLCIETSCPVSVGDFVLSHSQVLPGFTPPGSYTLKMIMNGADGKELTCVTFDFHIGVGSSMANI</sequence>
<evidence type="ECO:0000313" key="9">
    <source>
        <dbReference type="EMBL" id="KAJ4979944.1"/>
    </source>
</evidence>
<dbReference type="OrthoDB" id="6409159at2759"/>
<dbReference type="PANTHER" id="PTHR11306">
    <property type="entry name" value="NIEMANN PICK TYPE C2 PROTEIN NPC2-RELATED"/>
    <property type="match status" value="1"/>
</dbReference>
<evidence type="ECO:0000259" key="8">
    <source>
        <dbReference type="SMART" id="SM00737"/>
    </source>
</evidence>
<dbReference type="InterPro" id="IPR003172">
    <property type="entry name" value="ML_dom"/>
</dbReference>
<feature type="domain" description="MD-2-related lipid-recognition" evidence="8">
    <location>
        <begin position="28"/>
        <end position="143"/>
    </location>
</feature>
<proteinExistence type="inferred from homology"/>
<comment type="similarity">
    <text evidence="2">Belongs to the NPC2 family.</text>
</comment>
<comment type="function">
    <text evidence="1">Catalyzes the intermembrane transfer of phosphatidylglycerol and phosphatidylinositol.</text>
</comment>